<evidence type="ECO:0000256" key="1">
    <source>
        <dbReference type="SAM" id="MobiDB-lite"/>
    </source>
</evidence>
<proteinExistence type="predicted"/>
<keyword evidence="3" id="KW-1185">Reference proteome</keyword>
<evidence type="ECO:0000313" key="3">
    <source>
        <dbReference type="Proteomes" id="UP000539313"/>
    </source>
</evidence>
<dbReference type="Proteomes" id="UP000539313">
    <property type="component" value="Unassembled WGS sequence"/>
</dbReference>
<dbReference type="Pfam" id="PF19760">
    <property type="entry name" value="DUF6247"/>
    <property type="match status" value="1"/>
</dbReference>
<gene>
    <name evidence="2" type="ORF">HNR21_002913</name>
</gene>
<organism evidence="2 3">
    <name type="scientific">Thermomonospora cellulosilytica</name>
    <dbReference type="NCBI Taxonomy" id="1411118"/>
    <lineage>
        <taxon>Bacteria</taxon>
        <taxon>Bacillati</taxon>
        <taxon>Actinomycetota</taxon>
        <taxon>Actinomycetes</taxon>
        <taxon>Streptosporangiales</taxon>
        <taxon>Thermomonosporaceae</taxon>
        <taxon>Thermomonospora</taxon>
    </lineage>
</organism>
<comment type="caution">
    <text evidence="2">The sequence shown here is derived from an EMBL/GenBank/DDBJ whole genome shotgun (WGS) entry which is preliminary data.</text>
</comment>
<protein>
    <submittedName>
        <fullName evidence="2">Uncharacterized protein</fullName>
    </submittedName>
</protein>
<evidence type="ECO:0000313" key="2">
    <source>
        <dbReference type="EMBL" id="MBA9004031.1"/>
    </source>
</evidence>
<sequence>MTAEPIDHGPPNPEDILRRLPADERDRFLREYHSALDAAHELWRFRQLQDVLRLWHLRAVAYAQPDFADRAEQARTGDPAAFVPAAEAIPGWPDRPDDSR</sequence>
<name>A0A7W3MY63_9ACTN</name>
<accession>A0A7W3MY63</accession>
<dbReference type="AlphaFoldDB" id="A0A7W3MY63"/>
<feature type="region of interest" description="Disordered" evidence="1">
    <location>
        <begin position="80"/>
        <end position="100"/>
    </location>
</feature>
<dbReference type="EMBL" id="JACJII010000001">
    <property type="protein sequence ID" value="MBA9004031.1"/>
    <property type="molecule type" value="Genomic_DNA"/>
</dbReference>
<dbReference type="RefSeq" id="WP_182705628.1">
    <property type="nucleotide sequence ID" value="NZ_JACJII010000001.1"/>
</dbReference>
<reference evidence="2 3" key="1">
    <citation type="submission" date="2020-08" db="EMBL/GenBank/DDBJ databases">
        <title>Sequencing the genomes of 1000 actinobacteria strains.</title>
        <authorList>
            <person name="Klenk H.-P."/>
        </authorList>
    </citation>
    <scope>NUCLEOTIDE SEQUENCE [LARGE SCALE GENOMIC DNA]</scope>
    <source>
        <strain evidence="2 3">DSM 45823</strain>
    </source>
</reference>
<dbReference type="InterPro" id="IPR046214">
    <property type="entry name" value="DUF6247"/>
</dbReference>